<dbReference type="FunFam" id="1.10.510.10:FF:000754">
    <property type="entry name" value="Interleukin-1 receptor-associated kinase"/>
    <property type="match status" value="1"/>
</dbReference>
<evidence type="ECO:0000256" key="10">
    <source>
        <dbReference type="PROSITE-ProRule" id="PRU10141"/>
    </source>
</evidence>
<evidence type="ECO:0000259" key="12">
    <source>
        <dbReference type="PROSITE" id="PS50011"/>
    </source>
</evidence>
<evidence type="ECO:0000256" key="1">
    <source>
        <dbReference type="ARBA" id="ARBA00008718"/>
    </source>
</evidence>
<reference evidence="14" key="1">
    <citation type="submission" date="2022-10" db="EMBL/GenBank/DDBJ databases">
        <title>Genome assembly of Pristionchus species.</title>
        <authorList>
            <person name="Yoshida K."/>
            <person name="Sommer R.J."/>
        </authorList>
    </citation>
    <scope>NUCLEOTIDE SEQUENCE [LARGE SCALE GENOMIC DNA]</scope>
    <source>
        <strain evidence="14">RS5460</strain>
    </source>
</reference>
<evidence type="ECO:0000256" key="2">
    <source>
        <dbReference type="ARBA" id="ARBA00012513"/>
    </source>
</evidence>
<dbReference type="SUPFAM" id="SSF56112">
    <property type="entry name" value="Protein kinase-like (PK-like)"/>
    <property type="match status" value="1"/>
</dbReference>
<feature type="compositionally biased region" description="Polar residues" evidence="11">
    <location>
        <begin position="145"/>
        <end position="161"/>
    </location>
</feature>
<comment type="similarity">
    <text evidence="1">Belongs to the protein kinase superfamily. TKL Ser/Thr protein kinase family. Pelle subfamily.</text>
</comment>
<dbReference type="GO" id="GO:0005634">
    <property type="term" value="C:nucleus"/>
    <property type="evidence" value="ECO:0007669"/>
    <property type="project" value="TreeGrafter"/>
</dbReference>
<dbReference type="EMBL" id="BTRK01000004">
    <property type="protein sequence ID" value="GMR48238.1"/>
    <property type="molecule type" value="Genomic_DNA"/>
</dbReference>
<dbReference type="GO" id="GO:0005737">
    <property type="term" value="C:cytoplasm"/>
    <property type="evidence" value="ECO:0007669"/>
    <property type="project" value="TreeGrafter"/>
</dbReference>
<dbReference type="SUPFAM" id="SSF47986">
    <property type="entry name" value="DEATH domain"/>
    <property type="match status" value="1"/>
</dbReference>
<sequence length="533" mass="59718">MTDAAVLEELRLKSPLIHEHCQVLIMRNYAKLNTFQLNPDSIISLSRILDTADLWMEIADMMPDIEPIDVEGCRKYAEQGNSPSTFLLRIWASKGYCIVDLYNLFAMCRLVRCMQLIRTEVDPRFHILEEYCTANTPRRADLHNRPQSSILATGGTSQGPSSARGHAPIQPSTSRAAAGSTISSSTNPSAAHGKVTKDDASMFAGMKNTPSVTYAELLEATNNFDAKSIIGRGGYGVVYRGEWKQTQVAVKRLSVHSKKSKGDSQREEAERLKQSLQELNALAMFRHDNILPVYGYSLDGPEPCLVYQFMANGSLDDRLQCKKGAPPLSWKQKSIIAKGSAMALHFLHTIARRPLIHGDVKTANILLDRHLEPKLGDFGLSREGAAEAELDEKAVFFASHIKGTLAYLPPEFISSKILSTKLDVYAFGVVLLEMATGQRAYVDSRRPASLVDYVVDVEERRRTQMGGGDEEREKRIRREIWEAAKDKRTQGEEIDPFWTLWSTGIRCSRADREKRPSFNEIVEDLKSDTFESE</sequence>
<keyword evidence="7 10" id="KW-0067">ATP-binding</keyword>
<dbReference type="GO" id="GO:0035556">
    <property type="term" value="P:intracellular signal transduction"/>
    <property type="evidence" value="ECO:0007669"/>
    <property type="project" value="TreeGrafter"/>
</dbReference>
<dbReference type="GO" id="GO:0004674">
    <property type="term" value="F:protein serine/threonine kinase activity"/>
    <property type="evidence" value="ECO:0007669"/>
    <property type="project" value="UniProtKB-KW"/>
</dbReference>
<dbReference type="Gene3D" id="1.10.510.10">
    <property type="entry name" value="Transferase(Phosphotransferase) domain 1"/>
    <property type="match status" value="1"/>
</dbReference>
<evidence type="ECO:0000256" key="11">
    <source>
        <dbReference type="SAM" id="MobiDB-lite"/>
    </source>
</evidence>
<dbReference type="SMART" id="SM00220">
    <property type="entry name" value="S_TKc"/>
    <property type="match status" value="1"/>
</dbReference>
<dbReference type="GO" id="GO:0071222">
    <property type="term" value="P:cellular response to lipopolysaccharide"/>
    <property type="evidence" value="ECO:0007669"/>
    <property type="project" value="TreeGrafter"/>
</dbReference>
<feature type="region of interest" description="Disordered" evidence="11">
    <location>
        <begin position="139"/>
        <end position="194"/>
    </location>
</feature>
<dbReference type="CDD" id="cd14066">
    <property type="entry name" value="STKc_IRAK"/>
    <property type="match status" value="1"/>
</dbReference>
<dbReference type="Gene3D" id="1.10.533.10">
    <property type="entry name" value="Death Domain, Fas"/>
    <property type="match status" value="1"/>
</dbReference>
<dbReference type="InterPro" id="IPR011029">
    <property type="entry name" value="DEATH-like_dom_sf"/>
</dbReference>
<dbReference type="PROSITE" id="PS00108">
    <property type="entry name" value="PROTEIN_KINASE_ST"/>
    <property type="match status" value="1"/>
</dbReference>
<dbReference type="EC" id="2.7.11.1" evidence="2"/>
<feature type="domain" description="Protein kinase" evidence="12">
    <location>
        <begin position="224"/>
        <end position="498"/>
    </location>
</feature>
<evidence type="ECO:0000256" key="3">
    <source>
        <dbReference type="ARBA" id="ARBA00022527"/>
    </source>
</evidence>
<dbReference type="InterPro" id="IPR001245">
    <property type="entry name" value="Ser-Thr/Tyr_kinase_cat_dom"/>
</dbReference>
<evidence type="ECO:0000256" key="7">
    <source>
        <dbReference type="ARBA" id="ARBA00022840"/>
    </source>
</evidence>
<dbReference type="InterPro" id="IPR017441">
    <property type="entry name" value="Protein_kinase_ATP_BS"/>
</dbReference>
<evidence type="ECO:0000256" key="9">
    <source>
        <dbReference type="ARBA" id="ARBA00048679"/>
    </source>
</evidence>
<dbReference type="GO" id="GO:0005524">
    <property type="term" value="F:ATP binding"/>
    <property type="evidence" value="ECO:0007669"/>
    <property type="project" value="UniProtKB-UniRule"/>
</dbReference>
<dbReference type="Proteomes" id="UP001328107">
    <property type="component" value="Unassembled WGS sequence"/>
</dbReference>
<comment type="caution">
    <text evidence="13">The sequence shown here is derived from an EMBL/GenBank/DDBJ whole genome shotgun (WGS) entry which is preliminary data.</text>
</comment>
<comment type="catalytic activity">
    <reaction evidence="8">
        <text>L-threonyl-[protein] + ATP = O-phospho-L-threonyl-[protein] + ADP + H(+)</text>
        <dbReference type="Rhea" id="RHEA:46608"/>
        <dbReference type="Rhea" id="RHEA-COMP:11060"/>
        <dbReference type="Rhea" id="RHEA-COMP:11605"/>
        <dbReference type="ChEBI" id="CHEBI:15378"/>
        <dbReference type="ChEBI" id="CHEBI:30013"/>
        <dbReference type="ChEBI" id="CHEBI:30616"/>
        <dbReference type="ChEBI" id="CHEBI:61977"/>
        <dbReference type="ChEBI" id="CHEBI:456216"/>
        <dbReference type="EC" id="2.7.11.1"/>
    </reaction>
</comment>
<feature type="binding site" evidence="10">
    <location>
        <position position="251"/>
    </location>
    <ligand>
        <name>ATP</name>
        <dbReference type="ChEBI" id="CHEBI:30616"/>
    </ligand>
</feature>
<evidence type="ECO:0000256" key="8">
    <source>
        <dbReference type="ARBA" id="ARBA00047899"/>
    </source>
</evidence>
<dbReference type="Pfam" id="PF07714">
    <property type="entry name" value="PK_Tyr_Ser-Thr"/>
    <property type="match status" value="1"/>
</dbReference>
<keyword evidence="5 10" id="KW-0547">Nucleotide-binding</keyword>
<accession>A0AAN5I1E8</accession>
<proteinExistence type="inferred from homology"/>
<dbReference type="InterPro" id="IPR011009">
    <property type="entry name" value="Kinase-like_dom_sf"/>
</dbReference>
<gene>
    <name evidence="13" type="ORF">PMAYCL1PPCAC_18433</name>
</gene>
<organism evidence="13 14">
    <name type="scientific">Pristionchus mayeri</name>
    <dbReference type="NCBI Taxonomy" id="1317129"/>
    <lineage>
        <taxon>Eukaryota</taxon>
        <taxon>Metazoa</taxon>
        <taxon>Ecdysozoa</taxon>
        <taxon>Nematoda</taxon>
        <taxon>Chromadorea</taxon>
        <taxon>Rhabditida</taxon>
        <taxon>Rhabditina</taxon>
        <taxon>Diplogasteromorpha</taxon>
        <taxon>Diplogasteroidea</taxon>
        <taxon>Neodiplogasteridae</taxon>
        <taxon>Pristionchus</taxon>
    </lineage>
</organism>
<dbReference type="PANTHER" id="PTHR24419">
    <property type="entry name" value="INTERLEUKIN-1 RECEPTOR-ASSOCIATED KINASE"/>
    <property type="match status" value="1"/>
</dbReference>
<name>A0AAN5I1E8_9BILA</name>
<dbReference type="InterPro" id="IPR008271">
    <property type="entry name" value="Ser/Thr_kinase_AS"/>
</dbReference>
<dbReference type="InterPro" id="IPR000719">
    <property type="entry name" value="Prot_kinase_dom"/>
</dbReference>
<dbReference type="PROSITE" id="PS50011">
    <property type="entry name" value="PROTEIN_KINASE_DOM"/>
    <property type="match status" value="1"/>
</dbReference>
<dbReference type="GO" id="GO:0005886">
    <property type="term" value="C:plasma membrane"/>
    <property type="evidence" value="ECO:0007669"/>
    <property type="project" value="TreeGrafter"/>
</dbReference>
<evidence type="ECO:0000256" key="5">
    <source>
        <dbReference type="ARBA" id="ARBA00022741"/>
    </source>
</evidence>
<dbReference type="GO" id="GO:0019221">
    <property type="term" value="P:cytokine-mediated signaling pathway"/>
    <property type="evidence" value="ECO:0007669"/>
    <property type="project" value="TreeGrafter"/>
</dbReference>
<dbReference type="PANTHER" id="PTHR24419:SF34">
    <property type="entry name" value="PROTEIN TUBE-RELATED"/>
    <property type="match status" value="1"/>
</dbReference>
<keyword evidence="6" id="KW-0418">Kinase</keyword>
<keyword evidence="14" id="KW-1185">Reference proteome</keyword>
<keyword evidence="3" id="KW-0723">Serine/threonine-protein kinase</keyword>
<dbReference type="FunFam" id="3.30.200.20:FF:000572">
    <property type="entry name" value="Interleukin-1 receptor-associated kinase"/>
    <property type="match status" value="1"/>
</dbReference>
<dbReference type="AlphaFoldDB" id="A0AAN5I1E8"/>
<evidence type="ECO:0000256" key="4">
    <source>
        <dbReference type="ARBA" id="ARBA00022679"/>
    </source>
</evidence>
<dbReference type="Gene3D" id="3.30.200.20">
    <property type="entry name" value="Phosphorylase Kinase, domain 1"/>
    <property type="match status" value="1"/>
</dbReference>
<protein>
    <recommendedName>
        <fullName evidence="2">non-specific serine/threonine protein kinase</fullName>
        <ecNumber evidence="2">2.7.11.1</ecNumber>
    </recommendedName>
</protein>
<comment type="catalytic activity">
    <reaction evidence="9">
        <text>L-seryl-[protein] + ATP = O-phospho-L-seryl-[protein] + ADP + H(+)</text>
        <dbReference type="Rhea" id="RHEA:17989"/>
        <dbReference type="Rhea" id="RHEA-COMP:9863"/>
        <dbReference type="Rhea" id="RHEA-COMP:11604"/>
        <dbReference type="ChEBI" id="CHEBI:15378"/>
        <dbReference type="ChEBI" id="CHEBI:29999"/>
        <dbReference type="ChEBI" id="CHEBI:30616"/>
        <dbReference type="ChEBI" id="CHEBI:83421"/>
        <dbReference type="ChEBI" id="CHEBI:456216"/>
        <dbReference type="EC" id="2.7.11.1"/>
    </reaction>
</comment>
<keyword evidence="4" id="KW-0808">Transferase</keyword>
<evidence type="ECO:0000313" key="14">
    <source>
        <dbReference type="Proteomes" id="UP001328107"/>
    </source>
</evidence>
<evidence type="ECO:0000313" key="13">
    <source>
        <dbReference type="EMBL" id="GMR48238.1"/>
    </source>
</evidence>
<evidence type="ECO:0000256" key="6">
    <source>
        <dbReference type="ARBA" id="ARBA00022777"/>
    </source>
</evidence>
<dbReference type="GO" id="GO:0008063">
    <property type="term" value="P:Toll signaling pathway"/>
    <property type="evidence" value="ECO:0007669"/>
    <property type="project" value="TreeGrafter"/>
</dbReference>
<dbReference type="PROSITE" id="PS00107">
    <property type="entry name" value="PROTEIN_KINASE_ATP"/>
    <property type="match status" value="1"/>
</dbReference>
<feature type="compositionally biased region" description="Polar residues" evidence="11">
    <location>
        <begin position="170"/>
        <end position="189"/>
    </location>
</feature>